<dbReference type="CDD" id="cd18039">
    <property type="entry name" value="DEXXQc_UPF1"/>
    <property type="match status" value="1"/>
</dbReference>
<dbReference type="PANTHER" id="PTHR10887:SF364">
    <property type="entry name" value="REGULATOR OF NONSENSE TRANSCRIPTS 1"/>
    <property type="match status" value="1"/>
</dbReference>
<dbReference type="PROSITE" id="PS51997">
    <property type="entry name" value="UPF1_CH_RICH"/>
    <property type="match status" value="1"/>
</dbReference>
<evidence type="ECO:0000256" key="9">
    <source>
        <dbReference type="ARBA" id="ARBA00022833"/>
    </source>
</evidence>
<keyword evidence="9 11" id="KW-0862">Zinc</keyword>
<dbReference type="Pfam" id="PF04851">
    <property type="entry name" value="ResIII"/>
    <property type="match status" value="1"/>
</dbReference>
<dbReference type="GO" id="GO:0005737">
    <property type="term" value="C:cytoplasm"/>
    <property type="evidence" value="ECO:0007669"/>
    <property type="project" value="UniProtKB-SubCell"/>
</dbReference>
<dbReference type="Pfam" id="PF13086">
    <property type="entry name" value="AAA_11"/>
    <property type="match status" value="1"/>
</dbReference>
<feature type="compositionally biased region" description="Low complexity" evidence="12">
    <location>
        <begin position="1055"/>
        <end position="1067"/>
    </location>
</feature>
<evidence type="ECO:0000256" key="11">
    <source>
        <dbReference type="PROSITE-ProRule" id="PRU01341"/>
    </source>
</evidence>
<keyword evidence="6 11" id="KW-0863">Zinc-finger</keyword>
<comment type="caution">
    <text evidence="14">The sequence shown here is derived from an EMBL/GenBank/DDBJ whole genome shotgun (WGS) entry which is preliminary data.</text>
</comment>
<evidence type="ECO:0000256" key="6">
    <source>
        <dbReference type="ARBA" id="ARBA00022771"/>
    </source>
</evidence>
<name>A0A151ZAS5_TIELA</name>
<feature type="compositionally biased region" description="Low complexity" evidence="12">
    <location>
        <begin position="73"/>
        <end position="106"/>
    </location>
</feature>
<feature type="compositionally biased region" description="Polar residues" evidence="12">
    <location>
        <begin position="1076"/>
        <end position="1093"/>
    </location>
</feature>
<dbReference type="FunFam" id="3.40.50.300:FF:000097">
    <property type="entry name" value="Regulator of nonsense transcripts 1"/>
    <property type="match status" value="1"/>
</dbReference>
<evidence type="ECO:0000256" key="8">
    <source>
        <dbReference type="ARBA" id="ARBA00022806"/>
    </source>
</evidence>
<feature type="region of interest" description="Disordered" evidence="12">
    <location>
        <begin position="30"/>
        <end position="114"/>
    </location>
</feature>
<dbReference type="GO" id="GO:0003723">
    <property type="term" value="F:RNA binding"/>
    <property type="evidence" value="ECO:0007669"/>
    <property type="project" value="InterPro"/>
</dbReference>
<evidence type="ECO:0000313" key="15">
    <source>
        <dbReference type="Proteomes" id="UP000076078"/>
    </source>
</evidence>
<feature type="domain" description="Upf1" evidence="13">
    <location>
        <begin position="131"/>
        <end position="291"/>
    </location>
</feature>
<dbReference type="Pfam" id="PF09416">
    <property type="entry name" value="UPF1_Zn_bind"/>
    <property type="match status" value="1"/>
</dbReference>
<comment type="similarity">
    <text evidence="2">Belongs to the DNA2/NAM7 helicase family.</text>
</comment>
<dbReference type="AlphaFoldDB" id="A0A151ZAS5"/>
<dbReference type="SMART" id="SM00382">
    <property type="entry name" value="AAA"/>
    <property type="match status" value="1"/>
</dbReference>
<dbReference type="CDD" id="cd21407">
    <property type="entry name" value="1B_UPF1-like"/>
    <property type="match status" value="1"/>
</dbReference>
<comment type="caution">
    <text evidence="11">Lacks conserved residue(s) required for the propagation of feature annotation.</text>
</comment>
<feature type="compositionally biased region" description="Acidic residues" evidence="12">
    <location>
        <begin position="47"/>
        <end position="72"/>
    </location>
</feature>
<dbReference type="Gene3D" id="6.10.140.1240">
    <property type="match status" value="1"/>
</dbReference>
<dbReference type="InterPro" id="IPR027417">
    <property type="entry name" value="P-loop_NTPase"/>
</dbReference>
<dbReference type="CDD" id="cd21400">
    <property type="entry name" value="ZBD_UPF1-like"/>
    <property type="match status" value="1"/>
</dbReference>
<dbReference type="InterPro" id="IPR018999">
    <property type="entry name" value="UPF1_CH/ZBD"/>
</dbReference>
<evidence type="ECO:0000256" key="3">
    <source>
        <dbReference type="ARBA" id="ARBA00022490"/>
    </source>
</evidence>
<protein>
    <submittedName>
        <fullName evidence="14">Helicase</fullName>
    </submittedName>
</protein>
<dbReference type="GO" id="GO:0000184">
    <property type="term" value="P:nuclear-transcribed mRNA catabolic process, nonsense-mediated decay"/>
    <property type="evidence" value="ECO:0007669"/>
    <property type="project" value="InterPro"/>
</dbReference>
<feature type="compositionally biased region" description="Low complexity" evidence="12">
    <location>
        <begin position="1015"/>
        <end position="1029"/>
    </location>
</feature>
<dbReference type="SUPFAM" id="SSF52540">
    <property type="entry name" value="P-loop containing nucleoside triphosphate hydrolases"/>
    <property type="match status" value="1"/>
</dbReference>
<dbReference type="FunCoup" id="A0A151ZAS5">
    <property type="interactions" value="1003"/>
</dbReference>
<dbReference type="OMA" id="QYMQMNG"/>
<dbReference type="InterPro" id="IPR047187">
    <property type="entry name" value="SF1_C_Upf1"/>
</dbReference>
<keyword evidence="5" id="KW-0547">Nucleotide-binding</keyword>
<dbReference type="Pfam" id="PF13087">
    <property type="entry name" value="AAA_12"/>
    <property type="match status" value="1"/>
</dbReference>
<dbReference type="GO" id="GO:0008270">
    <property type="term" value="F:zinc ion binding"/>
    <property type="evidence" value="ECO:0007669"/>
    <property type="project" value="UniProtKB-UniRule"/>
</dbReference>
<proteinExistence type="inferred from homology"/>
<dbReference type="GO" id="GO:0003724">
    <property type="term" value="F:RNA helicase activity"/>
    <property type="evidence" value="ECO:0007669"/>
    <property type="project" value="InterPro"/>
</dbReference>
<dbReference type="InterPro" id="IPR041679">
    <property type="entry name" value="DNA2/NAM7-like_C"/>
</dbReference>
<feature type="compositionally biased region" description="Polar residues" evidence="12">
    <location>
        <begin position="30"/>
        <end position="46"/>
    </location>
</feature>
<keyword evidence="4 11" id="KW-0479">Metal-binding</keyword>
<feature type="region of interest" description="C4" evidence="11">
    <location>
        <begin position="201"/>
        <end position="231"/>
    </location>
</feature>
<dbReference type="InterPro" id="IPR040812">
    <property type="entry name" value="UPF1_1B_dom"/>
</dbReference>
<evidence type="ECO:0000256" key="10">
    <source>
        <dbReference type="ARBA" id="ARBA00022840"/>
    </source>
</evidence>
<dbReference type="InterPro" id="IPR003593">
    <property type="entry name" value="AAA+_ATPase"/>
</dbReference>
<dbReference type="STRING" id="361077.A0A151ZAS5"/>
<gene>
    <name evidence="14" type="ORF">DLAC_07948</name>
</gene>
<dbReference type="EMBL" id="LODT01000035">
    <property type="protein sequence ID" value="KYQ91047.1"/>
    <property type="molecule type" value="Genomic_DNA"/>
</dbReference>
<dbReference type="Gene3D" id="3.40.50.300">
    <property type="entry name" value="P-loop containing nucleotide triphosphate hydrolases"/>
    <property type="match status" value="2"/>
</dbReference>
<dbReference type="GO" id="GO:0003677">
    <property type="term" value="F:DNA binding"/>
    <property type="evidence" value="ECO:0007669"/>
    <property type="project" value="InterPro"/>
</dbReference>
<keyword evidence="8 14" id="KW-0347">Helicase</keyword>
<reference evidence="14 15" key="1">
    <citation type="submission" date="2015-12" db="EMBL/GenBank/DDBJ databases">
        <title>Dictyostelia acquired genes for synthesis and detection of signals that induce cell-type specialization by lateral gene transfer from prokaryotes.</title>
        <authorList>
            <person name="Gloeckner G."/>
            <person name="Schaap P."/>
        </authorList>
    </citation>
    <scope>NUCLEOTIDE SEQUENCE [LARGE SCALE GENOMIC DNA]</scope>
    <source>
        <strain evidence="14 15">TK</strain>
    </source>
</reference>
<dbReference type="Proteomes" id="UP000076078">
    <property type="component" value="Unassembled WGS sequence"/>
</dbReference>
<dbReference type="InParanoid" id="A0A151ZAS5"/>
<evidence type="ECO:0000259" key="13">
    <source>
        <dbReference type="PROSITE" id="PS51997"/>
    </source>
</evidence>
<keyword evidence="15" id="KW-1185">Reference proteome</keyword>
<evidence type="ECO:0000256" key="2">
    <source>
        <dbReference type="ARBA" id="ARBA00007913"/>
    </source>
</evidence>
<feature type="region of interest" description="Disordered" evidence="12">
    <location>
        <begin position="1015"/>
        <end position="1093"/>
    </location>
</feature>
<dbReference type="InterPro" id="IPR041677">
    <property type="entry name" value="DNA2/NAM7_AAA_11"/>
</dbReference>
<evidence type="ECO:0000256" key="7">
    <source>
        <dbReference type="ARBA" id="ARBA00022801"/>
    </source>
</evidence>
<dbReference type="OrthoDB" id="6513042at2759"/>
<organism evidence="14 15">
    <name type="scientific">Tieghemostelium lacteum</name>
    <name type="common">Slime mold</name>
    <name type="synonym">Dictyostelium lacteum</name>
    <dbReference type="NCBI Taxonomy" id="361077"/>
    <lineage>
        <taxon>Eukaryota</taxon>
        <taxon>Amoebozoa</taxon>
        <taxon>Evosea</taxon>
        <taxon>Eumycetozoa</taxon>
        <taxon>Dictyostelia</taxon>
        <taxon>Dictyosteliales</taxon>
        <taxon>Raperosteliaceae</taxon>
        <taxon>Tieghemostelium</taxon>
    </lineage>
</organism>
<dbReference type="PANTHER" id="PTHR10887">
    <property type="entry name" value="DNA2/NAM7 HELICASE FAMILY"/>
    <property type="match status" value="1"/>
</dbReference>
<dbReference type="Pfam" id="PF18141">
    <property type="entry name" value="UPF1_1B_dom"/>
    <property type="match status" value="1"/>
</dbReference>
<keyword evidence="10" id="KW-0067">ATP-binding</keyword>
<keyword evidence="7" id="KW-0378">Hydrolase</keyword>
<sequence>MYGLSQDLGNLGLNKKKNDFDENLNTLNSNNLVFQDNDNSQTQNNMEFEDDSEDSQDDDNVDDDDYEFEDEPSNSNSQMDNSQSQNNNAYGYLANNNNPYNSLFNSQQQDPSFANSRLNFEEPDEINESLNINLPPHACTYCGNHDLLTVVQCKHMNCGKWFCNGNGKTSSSHIVTHLVKSKHREIALHPESPFGDTILECYNCGCKNIFLLGFITAKTESVVILLCREPCATSPTNVGTWDIANWKPLISGSDRSFLPWLVKVPSSQDQERARQITLKQILKLEDFWKSDPTASIEDVEKPGNDETPNPTLLTYVDAYQYQDTLLPLITLESLHEKQLRESLSMDGISVVWEQGLNRRWAATFNFSRADSEFKIIAGDELKILCKEIDWEETGRVTKIENECDIFLQVPKIPPQLTDSPTHLKYRVEMVWRSTSFERMSAALKSFAMKKQSLSSYLYHALLGHDLQPPPQNVELPQSYSLNNLPILNQSQIEAANNVLRSPLSLIQGPPGTGKTVISAFIVNQFVKKIQQREKVLVCTPSNVAIDQLTGQLHRIGLKVVRLCSKLREEFDSPVEYLTLHHQTYKLDKAGNSELSKLQRLKQETSHLDDKDERRYLHLKRGIEQEILRKADVICTTCVGAGDPRLSAFKFPYVLIDEATQACEPECLIPLVMGAKQVVLVGDHCQLGPVLFSRKVIEAGLSNTLFERLIRLGHHPQRLKTQYRMHQSLSEFPSNTLYDGQLVSGLSVDDRSDSTKFPWPQPKHPMFFYNCTGSEEISSSGTSFVNILEASTCEKIVTKFLELGAKPSQIGIITPYEGQRAFITTNMTKTGKLSADLYREIEVASVDSFQGREKDYIILSCVRSNDYQGIGFLQDPRRLNVALTRARYGLIILGNARVLSKNQLWNNLINHFKSKKVLVEGSLANLKESNIQLEKPKKLFGQGRLPIPGQNSSNTPSLNPSNIGFYDGYNNVDPNYGQSMIYGSSQRFSQNINTYPGNMGGKYPIAPISSQQYSQQYNNSQQYYNSSQQGRQGGNGNNNQNNRYYDNSQPTSNGFSQQSQPSSQASSQNGDYHLSIPMSQSFNSSLNSQDSYKK</sequence>
<evidence type="ECO:0000256" key="4">
    <source>
        <dbReference type="ARBA" id="ARBA00022723"/>
    </source>
</evidence>
<dbReference type="InterPro" id="IPR045055">
    <property type="entry name" value="DNA2/NAM7-like"/>
</dbReference>
<evidence type="ECO:0000313" key="14">
    <source>
        <dbReference type="EMBL" id="KYQ91047.1"/>
    </source>
</evidence>
<keyword evidence="3" id="KW-0963">Cytoplasm</keyword>
<evidence type="ECO:0000256" key="12">
    <source>
        <dbReference type="SAM" id="MobiDB-lite"/>
    </source>
</evidence>
<evidence type="ECO:0000256" key="1">
    <source>
        <dbReference type="ARBA" id="ARBA00004496"/>
    </source>
</evidence>
<feature type="compositionally biased region" description="Low complexity" evidence="12">
    <location>
        <begin position="1036"/>
        <end position="1048"/>
    </location>
</feature>
<comment type="subcellular location">
    <subcellularLocation>
        <location evidence="1">Cytoplasm</location>
    </subcellularLocation>
</comment>
<evidence type="ECO:0000256" key="5">
    <source>
        <dbReference type="ARBA" id="ARBA00022741"/>
    </source>
</evidence>
<dbReference type="InterPro" id="IPR006935">
    <property type="entry name" value="Helicase/UvrB_N"/>
</dbReference>
<dbReference type="GO" id="GO:0005524">
    <property type="term" value="F:ATP binding"/>
    <property type="evidence" value="ECO:0007669"/>
    <property type="project" value="UniProtKB-KW"/>
</dbReference>
<dbReference type="GO" id="GO:0016787">
    <property type="term" value="F:hydrolase activity"/>
    <property type="evidence" value="ECO:0007669"/>
    <property type="project" value="UniProtKB-KW"/>
</dbReference>
<dbReference type="Gene3D" id="2.40.30.230">
    <property type="match status" value="1"/>
</dbReference>
<dbReference type="CDD" id="cd18808">
    <property type="entry name" value="SF1_C_Upf1"/>
    <property type="match status" value="1"/>
</dbReference>
<accession>A0A151ZAS5</accession>